<keyword evidence="2" id="KW-1003">Cell membrane</keyword>
<dbReference type="Gene3D" id="3.80.10.10">
    <property type="entry name" value="Ribonuclease Inhibitor"/>
    <property type="match status" value="2"/>
</dbReference>
<evidence type="ECO:0000256" key="3">
    <source>
        <dbReference type="ARBA" id="ARBA00022614"/>
    </source>
</evidence>
<evidence type="ECO:0000259" key="7">
    <source>
        <dbReference type="Pfam" id="PF23598"/>
    </source>
</evidence>
<keyword evidence="6" id="KW-0472">Membrane</keyword>
<evidence type="ECO:0000256" key="5">
    <source>
        <dbReference type="ARBA" id="ARBA00022737"/>
    </source>
</evidence>
<comment type="subcellular location">
    <subcellularLocation>
        <location evidence="1">Cell membrane</location>
    </subcellularLocation>
</comment>
<dbReference type="InterPro" id="IPR001611">
    <property type="entry name" value="Leu-rich_rpt"/>
</dbReference>
<dbReference type="PANTHER" id="PTHR48064">
    <property type="entry name" value="OS01G0750400 PROTEIN"/>
    <property type="match status" value="1"/>
</dbReference>
<accession>A0A2P5AQ65</accession>
<dbReference type="PROSITE" id="PS51450">
    <property type="entry name" value="LRR"/>
    <property type="match status" value="1"/>
</dbReference>
<name>A0A2P5AQ65_PARAD</name>
<dbReference type="Proteomes" id="UP000237105">
    <property type="component" value="Unassembled WGS sequence"/>
</dbReference>
<feature type="domain" description="Disease resistance R13L4/SHOC-2-like LRR" evidence="7">
    <location>
        <begin position="9"/>
        <end position="230"/>
    </location>
</feature>
<dbReference type="FunFam" id="3.80.10.10:FF:000299">
    <property type="entry name" value="Piriformospora indica-insensitive protein 2"/>
    <property type="match status" value="1"/>
</dbReference>
<dbReference type="STRING" id="3476.A0A2P5AQ65"/>
<dbReference type="AlphaFoldDB" id="A0A2P5AQ65"/>
<dbReference type="GO" id="GO:0005886">
    <property type="term" value="C:plasma membrane"/>
    <property type="evidence" value="ECO:0007669"/>
    <property type="project" value="UniProtKB-SubCell"/>
</dbReference>
<dbReference type="Pfam" id="PF23598">
    <property type="entry name" value="LRR_14"/>
    <property type="match status" value="1"/>
</dbReference>
<protein>
    <submittedName>
        <fullName evidence="8">LRR domain containing protein</fullName>
    </submittedName>
</protein>
<dbReference type="OrthoDB" id="2015206at2759"/>
<proteinExistence type="predicted"/>
<evidence type="ECO:0000256" key="2">
    <source>
        <dbReference type="ARBA" id="ARBA00022475"/>
    </source>
</evidence>
<evidence type="ECO:0000256" key="1">
    <source>
        <dbReference type="ARBA" id="ARBA00004236"/>
    </source>
</evidence>
<dbReference type="InterPro" id="IPR053038">
    <property type="entry name" value="RLP_Defense"/>
</dbReference>
<evidence type="ECO:0000313" key="8">
    <source>
        <dbReference type="EMBL" id="PON38670.1"/>
    </source>
</evidence>
<sequence length="264" mass="29208">MGLKGQLSRGIEQLSELQTLDLSYNKQLTGPLPQSIGNLKKLSHLILAGCSFFGQIPGTIGSLQELVVLSLNSNHLNGVITPSIGNLSKLDWLDLTDNNIEGTIPVSNESSPGLDMLVQCRHLHPSWKEQAHRFNSTSAFQLKCELLDSNKLSGSIPSTLGLVRTLQVVNMRNNSFEVAHFPSWFSALWSLKTLVMEDTQLEGQIPVELFSLPHLETFKLKNNELGGTLEIVTSYSSHLRLIDLQGNLIREIENSTEVKNVQIV</sequence>
<evidence type="ECO:0000256" key="4">
    <source>
        <dbReference type="ARBA" id="ARBA00022729"/>
    </source>
</evidence>
<gene>
    <name evidence="8" type="ORF">PanWU01x14_310680</name>
</gene>
<keyword evidence="3" id="KW-0433">Leucine-rich repeat</keyword>
<dbReference type="InterPro" id="IPR032675">
    <property type="entry name" value="LRR_dom_sf"/>
</dbReference>
<dbReference type="EMBL" id="JXTB01000488">
    <property type="protein sequence ID" value="PON38670.1"/>
    <property type="molecule type" value="Genomic_DNA"/>
</dbReference>
<evidence type="ECO:0000256" key="6">
    <source>
        <dbReference type="ARBA" id="ARBA00023136"/>
    </source>
</evidence>
<keyword evidence="5" id="KW-0677">Repeat</keyword>
<dbReference type="InterPro" id="IPR055414">
    <property type="entry name" value="LRR_R13L4/SHOC2-like"/>
</dbReference>
<keyword evidence="9" id="KW-1185">Reference proteome</keyword>
<dbReference type="PANTHER" id="PTHR48064:SF6">
    <property type="entry name" value="RECEPTOR-LIKE PROTEIN KINASE 2"/>
    <property type="match status" value="1"/>
</dbReference>
<keyword evidence="4" id="KW-0732">Signal</keyword>
<comment type="caution">
    <text evidence="8">The sequence shown here is derived from an EMBL/GenBank/DDBJ whole genome shotgun (WGS) entry which is preliminary data.</text>
</comment>
<organism evidence="8 9">
    <name type="scientific">Parasponia andersonii</name>
    <name type="common">Sponia andersonii</name>
    <dbReference type="NCBI Taxonomy" id="3476"/>
    <lineage>
        <taxon>Eukaryota</taxon>
        <taxon>Viridiplantae</taxon>
        <taxon>Streptophyta</taxon>
        <taxon>Embryophyta</taxon>
        <taxon>Tracheophyta</taxon>
        <taxon>Spermatophyta</taxon>
        <taxon>Magnoliopsida</taxon>
        <taxon>eudicotyledons</taxon>
        <taxon>Gunneridae</taxon>
        <taxon>Pentapetalae</taxon>
        <taxon>rosids</taxon>
        <taxon>fabids</taxon>
        <taxon>Rosales</taxon>
        <taxon>Cannabaceae</taxon>
        <taxon>Parasponia</taxon>
    </lineage>
</organism>
<evidence type="ECO:0000313" key="9">
    <source>
        <dbReference type="Proteomes" id="UP000237105"/>
    </source>
</evidence>
<reference evidence="9" key="1">
    <citation type="submission" date="2016-06" db="EMBL/GenBank/DDBJ databases">
        <title>Parallel loss of symbiosis genes in relatives of nitrogen-fixing non-legume Parasponia.</title>
        <authorList>
            <person name="Van Velzen R."/>
            <person name="Holmer R."/>
            <person name="Bu F."/>
            <person name="Rutten L."/>
            <person name="Van Zeijl A."/>
            <person name="Liu W."/>
            <person name="Santuari L."/>
            <person name="Cao Q."/>
            <person name="Sharma T."/>
            <person name="Shen D."/>
            <person name="Roswanjaya Y."/>
            <person name="Wardhani T."/>
            <person name="Kalhor M.S."/>
            <person name="Jansen J."/>
            <person name="Van den Hoogen J."/>
            <person name="Gungor B."/>
            <person name="Hartog M."/>
            <person name="Hontelez J."/>
            <person name="Verver J."/>
            <person name="Yang W.-C."/>
            <person name="Schijlen E."/>
            <person name="Repin R."/>
            <person name="Schilthuizen M."/>
            <person name="Schranz E."/>
            <person name="Heidstra R."/>
            <person name="Miyata K."/>
            <person name="Fedorova E."/>
            <person name="Kohlen W."/>
            <person name="Bisseling T."/>
            <person name="Smit S."/>
            <person name="Geurts R."/>
        </authorList>
    </citation>
    <scope>NUCLEOTIDE SEQUENCE [LARGE SCALE GENOMIC DNA]</scope>
    <source>
        <strain evidence="9">cv. WU1-14</strain>
    </source>
</reference>
<dbReference type="SUPFAM" id="SSF52058">
    <property type="entry name" value="L domain-like"/>
    <property type="match status" value="1"/>
</dbReference>